<accession>K5W4U1</accession>
<evidence type="ECO:0000259" key="5">
    <source>
        <dbReference type="PROSITE" id="PS50404"/>
    </source>
</evidence>
<dbReference type="PANTHER" id="PTHR43900">
    <property type="entry name" value="GLUTATHIONE S-TRANSFERASE RHO"/>
    <property type="match status" value="1"/>
</dbReference>
<dbReference type="GO" id="GO:0043295">
    <property type="term" value="F:glutathione binding"/>
    <property type="evidence" value="ECO:0007669"/>
    <property type="project" value="TreeGrafter"/>
</dbReference>
<dbReference type="SFLD" id="SFLDS00019">
    <property type="entry name" value="Glutathione_Transferase_(cytos"/>
    <property type="match status" value="1"/>
</dbReference>
<evidence type="ECO:0000256" key="4">
    <source>
        <dbReference type="RuleBase" id="RU003494"/>
    </source>
</evidence>
<gene>
    <name evidence="7" type="ORF">PHACADRAFT_257476</name>
</gene>
<dbReference type="PROSITE" id="PS50404">
    <property type="entry name" value="GST_NTER"/>
    <property type="match status" value="1"/>
</dbReference>
<dbReference type="InterPro" id="IPR040079">
    <property type="entry name" value="Glutathione_S-Trfase"/>
</dbReference>
<dbReference type="SUPFAM" id="SSF52833">
    <property type="entry name" value="Thioredoxin-like"/>
    <property type="match status" value="1"/>
</dbReference>
<dbReference type="EC" id="2.5.1.18" evidence="1"/>
<comment type="similarity">
    <text evidence="4">Belongs to the GST superfamily.</text>
</comment>
<dbReference type="Pfam" id="PF02798">
    <property type="entry name" value="GST_N"/>
    <property type="match status" value="1"/>
</dbReference>
<dbReference type="Gene3D" id="1.20.1050.10">
    <property type="match status" value="1"/>
</dbReference>
<dbReference type="GO" id="GO:0006749">
    <property type="term" value="P:glutathione metabolic process"/>
    <property type="evidence" value="ECO:0007669"/>
    <property type="project" value="TreeGrafter"/>
</dbReference>
<dbReference type="InterPro" id="IPR036282">
    <property type="entry name" value="Glutathione-S-Trfase_C_sf"/>
</dbReference>
<dbReference type="OrthoDB" id="249703at2759"/>
<dbReference type="SUPFAM" id="SSF47616">
    <property type="entry name" value="GST C-terminal domain-like"/>
    <property type="match status" value="1"/>
</dbReference>
<dbReference type="PANTHER" id="PTHR43900:SF3">
    <property type="entry name" value="GLUTATHIONE S-TRANSFERASE RHO"/>
    <property type="match status" value="1"/>
</dbReference>
<reference evidence="7 8" key="1">
    <citation type="journal article" date="2012" name="BMC Genomics">
        <title>Comparative genomics of the white-rot fungi, Phanerochaete carnosa and P. chrysosporium, to elucidate the genetic basis of the distinct wood types they colonize.</title>
        <authorList>
            <person name="Suzuki H."/>
            <person name="MacDonald J."/>
            <person name="Syed K."/>
            <person name="Salamov A."/>
            <person name="Hori C."/>
            <person name="Aerts A."/>
            <person name="Henrissat B."/>
            <person name="Wiebenga A."/>
            <person name="vanKuyk P.A."/>
            <person name="Barry K."/>
            <person name="Lindquist E."/>
            <person name="LaButti K."/>
            <person name="Lapidus A."/>
            <person name="Lucas S."/>
            <person name="Coutinho P."/>
            <person name="Gong Y."/>
            <person name="Samejima M."/>
            <person name="Mahadevan R."/>
            <person name="Abou-Zaid M."/>
            <person name="de Vries R.P."/>
            <person name="Igarashi K."/>
            <person name="Yadav J.S."/>
            <person name="Grigoriev I.V."/>
            <person name="Master E.R."/>
        </authorList>
    </citation>
    <scope>NUCLEOTIDE SEQUENCE [LARGE SCALE GENOMIC DNA]</scope>
    <source>
        <strain evidence="7 8">HHB-10118-sp</strain>
    </source>
</reference>
<keyword evidence="2" id="KW-0808">Transferase</keyword>
<dbReference type="KEGG" id="pco:PHACADRAFT_257476"/>
<feature type="domain" description="GST C-terminal" evidence="6">
    <location>
        <begin position="91"/>
        <end position="217"/>
    </location>
</feature>
<dbReference type="Pfam" id="PF00043">
    <property type="entry name" value="GST_C"/>
    <property type="match status" value="1"/>
</dbReference>
<evidence type="ECO:0000256" key="2">
    <source>
        <dbReference type="ARBA" id="ARBA00022679"/>
    </source>
</evidence>
<dbReference type="FunFam" id="3.40.30.10:FF:000016">
    <property type="entry name" value="Glutathione S-transferase F2"/>
    <property type="match status" value="1"/>
</dbReference>
<dbReference type="InterPro" id="IPR004046">
    <property type="entry name" value="GST_C"/>
</dbReference>
<comment type="catalytic activity">
    <reaction evidence="3">
        <text>RX + glutathione = an S-substituted glutathione + a halide anion + H(+)</text>
        <dbReference type="Rhea" id="RHEA:16437"/>
        <dbReference type="ChEBI" id="CHEBI:15378"/>
        <dbReference type="ChEBI" id="CHEBI:16042"/>
        <dbReference type="ChEBI" id="CHEBI:17792"/>
        <dbReference type="ChEBI" id="CHEBI:57925"/>
        <dbReference type="ChEBI" id="CHEBI:90779"/>
        <dbReference type="EC" id="2.5.1.18"/>
    </reaction>
</comment>
<dbReference type="STRING" id="650164.K5W4U1"/>
<dbReference type="InterPro" id="IPR036249">
    <property type="entry name" value="Thioredoxin-like_sf"/>
</dbReference>
<dbReference type="GO" id="GO:0005737">
    <property type="term" value="C:cytoplasm"/>
    <property type="evidence" value="ECO:0007669"/>
    <property type="project" value="TreeGrafter"/>
</dbReference>
<dbReference type="InParanoid" id="K5W4U1"/>
<evidence type="ECO:0000313" key="8">
    <source>
        <dbReference type="Proteomes" id="UP000008370"/>
    </source>
</evidence>
<organism evidence="7 8">
    <name type="scientific">Phanerochaete carnosa (strain HHB-10118-sp)</name>
    <name type="common">White-rot fungus</name>
    <name type="synonym">Peniophora carnosa</name>
    <dbReference type="NCBI Taxonomy" id="650164"/>
    <lineage>
        <taxon>Eukaryota</taxon>
        <taxon>Fungi</taxon>
        <taxon>Dikarya</taxon>
        <taxon>Basidiomycota</taxon>
        <taxon>Agaricomycotina</taxon>
        <taxon>Agaricomycetes</taxon>
        <taxon>Polyporales</taxon>
        <taxon>Phanerochaetaceae</taxon>
        <taxon>Phanerochaete</taxon>
    </lineage>
</organism>
<evidence type="ECO:0000256" key="3">
    <source>
        <dbReference type="ARBA" id="ARBA00047960"/>
    </source>
</evidence>
<sequence length="217" mass="24510">MVLKLYGNPMSTCTKRVAMVLKEKNVPFEFVVIDFAKSEHKSPAYLEKQPFGQVPYIDDDGFILFESRAIARYIAIKYHDQGATLLPAYGDLQGLGRFEQGASIEAGTFDVYAGAIAFEKLFKPMRGLQTDDTKLEYFTTTLDAKLDGYEAVLSKQKYIGGDIFTLADLFHLPYGALLPKAGYNYLQDTAKRPHLARWWKEISSRPTWEAVKDNVEA</sequence>
<dbReference type="AlphaFoldDB" id="K5W4U1"/>
<dbReference type="EMBL" id="JH930473">
    <property type="protein sequence ID" value="EKM53959.1"/>
    <property type="molecule type" value="Genomic_DNA"/>
</dbReference>
<dbReference type="SFLD" id="SFLDG00358">
    <property type="entry name" value="Main_(cytGST)"/>
    <property type="match status" value="1"/>
</dbReference>
<dbReference type="RefSeq" id="XP_007396666.1">
    <property type="nucleotide sequence ID" value="XM_007396604.1"/>
</dbReference>
<dbReference type="PROSITE" id="PS50405">
    <property type="entry name" value="GST_CTER"/>
    <property type="match status" value="1"/>
</dbReference>
<dbReference type="InterPro" id="IPR004045">
    <property type="entry name" value="Glutathione_S-Trfase_N"/>
</dbReference>
<keyword evidence="8" id="KW-1185">Reference proteome</keyword>
<protein>
    <recommendedName>
        <fullName evidence="1">glutathione transferase</fullName>
        <ecNumber evidence="1">2.5.1.18</ecNumber>
    </recommendedName>
</protein>
<dbReference type="Proteomes" id="UP000008370">
    <property type="component" value="Unassembled WGS sequence"/>
</dbReference>
<dbReference type="SFLD" id="SFLDG01154">
    <property type="entry name" value="Main.5:_Phi-like"/>
    <property type="match status" value="1"/>
</dbReference>
<name>K5W4U1_PHACS</name>
<dbReference type="Gene3D" id="3.40.30.10">
    <property type="entry name" value="Glutaredoxin"/>
    <property type="match status" value="1"/>
</dbReference>
<evidence type="ECO:0000259" key="6">
    <source>
        <dbReference type="PROSITE" id="PS50405"/>
    </source>
</evidence>
<dbReference type="CDD" id="cd03053">
    <property type="entry name" value="GST_N_Phi"/>
    <property type="match status" value="1"/>
</dbReference>
<dbReference type="HOGENOM" id="CLU_011226_5_1_1"/>
<dbReference type="InterPro" id="IPR010987">
    <property type="entry name" value="Glutathione-S-Trfase_C-like"/>
</dbReference>
<feature type="domain" description="GST N-terminal" evidence="5">
    <location>
        <begin position="1"/>
        <end position="82"/>
    </location>
</feature>
<dbReference type="GeneID" id="18916866"/>
<evidence type="ECO:0000256" key="1">
    <source>
        <dbReference type="ARBA" id="ARBA00012452"/>
    </source>
</evidence>
<dbReference type="GO" id="GO:0004364">
    <property type="term" value="F:glutathione transferase activity"/>
    <property type="evidence" value="ECO:0007669"/>
    <property type="project" value="UniProtKB-EC"/>
</dbReference>
<evidence type="ECO:0000313" key="7">
    <source>
        <dbReference type="EMBL" id="EKM53959.1"/>
    </source>
</evidence>
<proteinExistence type="inferred from homology"/>